<dbReference type="OrthoDB" id="9950208at2759"/>
<name>A0A7L1X1V1_9AVES</name>
<keyword evidence="2" id="KW-1185">Reference proteome</keyword>
<dbReference type="EMBL" id="VXBW01000604">
    <property type="protein sequence ID" value="NXP03129.1"/>
    <property type="molecule type" value="Genomic_DNA"/>
</dbReference>
<dbReference type="Proteomes" id="UP000565698">
    <property type="component" value="Unassembled WGS sequence"/>
</dbReference>
<sequence>AVMLTFEEQTERVVKALFEDLLCEDESACRGLETDSEGKAWDDPDASFDPVVVASRLRQIGDQCNIDFERVSSEALAEVLRGKVKHPLPSCPRLQPLMEKFEAAVDSVIRSWSDRNPGLAYEGAFLSVSVKLLMHLAKKAPNMLHPRYFIGMINGNSRVRNYIEARGGWVRM</sequence>
<evidence type="ECO:0000313" key="1">
    <source>
        <dbReference type="EMBL" id="NXP03129.1"/>
    </source>
</evidence>
<dbReference type="SUPFAM" id="SSF56854">
    <property type="entry name" value="Bcl-2 inhibitors of programmed cell death"/>
    <property type="match status" value="1"/>
</dbReference>
<accession>A0A7L1X1V1</accession>
<dbReference type="InterPro" id="IPR033543">
    <property type="entry name" value="BCL2L15"/>
</dbReference>
<organism evidence="1 2">
    <name type="scientific">Thinocorus orbignyianus</name>
    <dbReference type="NCBI Taxonomy" id="161742"/>
    <lineage>
        <taxon>Eukaryota</taxon>
        <taxon>Metazoa</taxon>
        <taxon>Chordata</taxon>
        <taxon>Craniata</taxon>
        <taxon>Vertebrata</taxon>
        <taxon>Euteleostomi</taxon>
        <taxon>Archelosauria</taxon>
        <taxon>Archosauria</taxon>
        <taxon>Dinosauria</taxon>
        <taxon>Saurischia</taxon>
        <taxon>Theropoda</taxon>
        <taxon>Coelurosauria</taxon>
        <taxon>Aves</taxon>
        <taxon>Neognathae</taxon>
        <taxon>Neoaves</taxon>
        <taxon>Aequornithes</taxon>
        <taxon>Ciconiiformes</taxon>
        <taxon>Thinocoridae</taxon>
        <taxon>Thinocorus</taxon>
    </lineage>
</organism>
<dbReference type="AlphaFoldDB" id="A0A7L1X1V1"/>
<evidence type="ECO:0000313" key="2">
    <source>
        <dbReference type="Proteomes" id="UP000565698"/>
    </source>
</evidence>
<dbReference type="InterPro" id="IPR036834">
    <property type="entry name" value="Bcl-2-like_sf"/>
</dbReference>
<comment type="caution">
    <text evidence="1">The sequence shown here is derived from an EMBL/GenBank/DDBJ whole genome shotgun (WGS) entry which is preliminary data.</text>
</comment>
<dbReference type="PANTHER" id="PTHR36466">
    <property type="entry name" value="BCL-2-LIKE PROTEIN 15"/>
    <property type="match status" value="1"/>
</dbReference>
<dbReference type="PANTHER" id="PTHR36466:SF1">
    <property type="entry name" value="BCL-2-LIKE PROTEIN 15"/>
    <property type="match status" value="1"/>
</dbReference>
<reference evidence="1 2" key="1">
    <citation type="submission" date="2019-09" db="EMBL/GenBank/DDBJ databases">
        <title>Bird 10,000 Genomes (B10K) Project - Family phase.</title>
        <authorList>
            <person name="Zhang G."/>
        </authorList>
    </citation>
    <scope>NUCLEOTIDE SEQUENCE [LARGE SCALE GENOMIC DNA]</scope>
    <source>
        <strain evidence="1">B10K-DU-002-47</strain>
        <tissue evidence="1">Muscle</tissue>
    </source>
</reference>
<feature type="non-terminal residue" evidence="1">
    <location>
        <position position="1"/>
    </location>
</feature>
<gene>
    <name evidence="1" type="primary">Bcl2l15</name>
    <name evidence="1" type="ORF">THIORB_R13267</name>
</gene>
<feature type="non-terminal residue" evidence="1">
    <location>
        <position position="172"/>
    </location>
</feature>
<proteinExistence type="predicted"/>
<protein>
    <submittedName>
        <fullName evidence="1">B2L15 protein</fullName>
    </submittedName>
</protein>
<dbReference type="GO" id="GO:0042981">
    <property type="term" value="P:regulation of apoptotic process"/>
    <property type="evidence" value="ECO:0007669"/>
    <property type="project" value="InterPro"/>
</dbReference>